<reference evidence="2" key="1">
    <citation type="submission" date="2021-02" db="EMBL/GenBank/DDBJ databases">
        <title>Thiocyanate and organic carbon inputs drive convergent selection for specific autotrophic Afipia and Thiobacillus strains within complex microbiomes.</title>
        <authorList>
            <person name="Huddy R.J."/>
            <person name="Sachdeva R."/>
            <person name="Kadzinga F."/>
            <person name="Kantor R.S."/>
            <person name="Harrison S.T.L."/>
            <person name="Banfield J.F."/>
        </authorList>
    </citation>
    <scope>NUCLEOTIDE SEQUENCE</scope>
    <source>
        <strain evidence="2">SCN18_10_11_15_R4_P_38_20</strain>
    </source>
</reference>
<dbReference type="EMBL" id="JAFKGL010000033">
    <property type="protein sequence ID" value="MBN9413680.1"/>
    <property type="molecule type" value="Genomic_DNA"/>
</dbReference>
<organism evidence="2 3">
    <name type="scientific">Candidatus Paracaedimonas acanthamoebae</name>
    <dbReference type="NCBI Taxonomy" id="244581"/>
    <lineage>
        <taxon>Bacteria</taxon>
        <taxon>Pseudomonadati</taxon>
        <taxon>Pseudomonadota</taxon>
        <taxon>Alphaproteobacteria</taxon>
        <taxon>Holosporales</taxon>
        <taxon>Caedimonadaceae</taxon>
        <taxon>Candidatus Paracaedimonas</taxon>
    </lineage>
</organism>
<dbReference type="Proteomes" id="UP000664414">
    <property type="component" value="Unassembled WGS sequence"/>
</dbReference>
<protein>
    <submittedName>
        <fullName evidence="2">Uncharacterized protein</fullName>
    </submittedName>
</protein>
<gene>
    <name evidence="2" type="ORF">J0H12_07170</name>
</gene>
<feature type="chain" id="PRO_5035328645" evidence="1">
    <location>
        <begin position="21"/>
        <end position="80"/>
    </location>
</feature>
<keyword evidence="1" id="KW-0732">Signal</keyword>
<evidence type="ECO:0000313" key="3">
    <source>
        <dbReference type="Proteomes" id="UP000664414"/>
    </source>
</evidence>
<evidence type="ECO:0000313" key="2">
    <source>
        <dbReference type="EMBL" id="MBN9413680.1"/>
    </source>
</evidence>
<proteinExistence type="predicted"/>
<feature type="signal peptide" evidence="1">
    <location>
        <begin position="1"/>
        <end position="20"/>
    </location>
</feature>
<sequence>MRKKLYLSFTVLLSFLSAHASESVREEQEYSVKTATCIRNVSTATLDAADKCIKTMGPGLELVIKIADFISKFQSPSDAK</sequence>
<name>A0A8J7TU82_9PROT</name>
<comment type="caution">
    <text evidence="2">The sequence shown here is derived from an EMBL/GenBank/DDBJ whole genome shotgun (WGS) entry which is preliminary data.</text>
</comment>
<evidence type="ECO:0000256" key="1">
    <source>
        <dbReference type="SAM" id="SignalP"/>
    </source>
</evidence>
<dbReference type="AlphaFoldDB" id="A0A8J7TU82"/>
<accession>A0A8J7TU82</accession>